<sequence>MQTRRATIKLALASAVAGSGAGAGAAARQAPASDGRRTCPALGQSFRPAWPHGIEGQRKADMGDGRYLNPILAGDYPDPSVLKDGDDYYMTHSSFDAAPGLLIWHSRDLVNWRPLGPALAKPLGTVFAVDIAKHGDRYFIYIPFMKAPWSPPLASFANIYVIHAPSMEGPWSDPIDLGIGELIDPGHVVGEDGHRYLFFNGGKRVRLTADGLATAGPVETAYQAWHYPDDWITEAWSPEGPKLFRRGPWFYLVNAVGGTSGPATGHMVAVARSRSINGPWENCPHNPIVRAASDADPWWSRGHATVVEGPGGRWFMVYHGYENGYLTLGRQTLLEPIEWTADGWFRATGGDLSRPLAKPGGQALPHGLAHSDDFAADGLGRLWSLYASAPSDSARVQVSGNSLALAAKGSSPQDATVLTQQVGDCAYAIEVDVELQGETQGGLLLFFDDRLFLGMGIDGRRMISYRGGKPTYWQEPAPPTRRLHMRITNERQVVTFYYSLDGQAWTRHGVRSYVEGYNANTLDNLLSLRPALFAAGKGQVVFRAFRYRALPDPA</sequence>
<dbReference type="InterPro" id="IPR006311">
    <property type="entry name" value="TAT_signal"/>
</dbReference>
<feature type="chain" id="PRO_5047414827" evidence="5">
    <location>
        <begin position="26"/>
        <end position="554"/>
    </location>
</feature>
<dbReference type="SUPFAM" id="SSF49899">
    <property type="entry name" value="Concanavalin A-like lectins/glucanases"/>
    <property type="match status" value="1"/>
</dbReference>
<dbReference type="Pfam" id="PF17851">
    <property type="entry name" value="GH43_C2"/>
    <property type="match status" value="1"/>
</dbReference>
<dbReference type="PANTHER" id="PTHR42812:SF2">
    <property type="entry name" value="XYLOSIDASE_ARABINOSIDASE"/>
    <property type="match status" value="1"/>
</dbReference>
<comment type="similarity">
    <text evidence="1 4">Belongs to the glycosyl hydrolase 43 family.</text>
</comment>
<dbReference type="CDD" id="cd09002">
    <property type="entry name" value="GH43_XYL-like"/>
    <property type="match status" value="1"/>
</dbReference>
<evidence type="ECO:0000256" key="2">
    <source>
        <dbReference type="ARBA" id="ARBA00022801"/>
    </source>
</evidence>
<feature type="signal peptide" evidence="5">
    <location>
        <begin position="1"/>
        <end position="25"/>
    </location>
</feature>
<evidence type="ECO:0000259" key="6">
    <source>
        <dbReference type="Pfam" id="PF17851"/>
    </source>
</evidence>
<keyword evidence="3 4" id="KW-0326">Glycosidase</keyword>
<dbReference type="GO" id="GO:0009044">
    <property type="term" value="F:xylan 1,4-beta-xylosidase activity"/>
    <property type="evidence" value="ECO:0007669"/>
    <property type="project" value="UniProtKB-EC"/>
</dbReference>
<proteinExistence type="inferred from homology"/>
<dbReference type="EMBL" id="JAVDRD010000011">
    <property type="protein sequence ID" value="MDR6512711.1"/>
    <property type="molecule type" value="Genomic_DNA"/>
</dbReference>
<feature type="domain" description="Beta-xylosidase C-terminal Concanavalin A-like" evidence="6">
    <location>
        <begin position="371"/>
        <end position="510"/>
    </location>
</feature>
<dbReference type="PROSITE" id="PS51318">
    <property type="entry name" value="TAT"/>
    <property type="match status" value="1"/>
</dbReference>
<dbReference type="SUPFAM" id="SSF75005">
    <property type="entry name" value="Arabinanase/levansucrase/invertase"/>
    <property type="match status" value="1"/>
</dbReference>
<evidence type="ECO:0000313" key="8">
    <source>
        <dbReference type="Proteomes" id="UP001184150"/>
    </source>
</evidence>
<evidence type="ECO:0000313" key="7">
    <source>
        <dbReference type="EMBL" id="MDR6512711.1"/>
    </source>
</evidence>
<reference evidence="7 8" key="1">
    <citation type="submission" date="2023-07" db="EMBL/GenBank/DDBJ databases">
        <title>Sorghum-associated microbial communities from plants grown in Nebraska, USA.</title>
        <authorList>
            <person name="Schachtman D."/>
        </authorList>
    </citation>
    <scope>NUCLEOTIDE SEQUENCE [LARGE SCALE GENOMIC DNA]</scope>
    <source>
        <strain evidence="7 8">DS1027</strain>
    </source>
</reference>
<dbReference type="InterPro" id="IPR023296">
    <property type="entry name" value="Glyco_hydro_beta-prop_sf"/>
</dbReference>
<dbReference type="InterPro" id="IPR006710">
    <property type="entry name" value="Glyco_hydro_43"/>
</dbReference>
<dbReference type="Gene3D" id="2.60.120.200">
    <property type="match status" value="1"/>
</dbReference>
<keyword evidence="8" id="KW-1185">Reference proteome</keyword>
<accession>A0ABU1MQV1</accession>
<dbReference type="RefSeq" id="WP_309806179.1">
    <property type="nucleotide sequence ID" value="NZ_JAVDRD010000011.1"/>
</dbReference>
<dbReference type="Proteomes" id="UP001184150">
    <property type="component" value="Unassembled WGS sequence"/>
</dbReference>
<dbReference type="InterPro" id="IPR013320">
    <property type="entry name" value="ConA-like_dom_sf"/>
</dbReference>
<comment type="caution">
    <text evidence="7">The sequence shown here is derived from an EMBL/GenBank/DDBJ whole genome shotgun (WGS) entry which is preliminary data.</text>
</comment>
<evidence type="ECO:0000256" key="5">
    <source>
        <dbReference type="SAM" id="SignalP"/>
    </source>
</evidence>
<protein>
    <submittedName>
        <fullName evidence="7">Xylan 1,4-beta-xylosidase</fullName>
        <ecNumber evidence="7">3.2.1.37</ecNumber>
    </submittedName>
</protein>
<dbReference type="PANTHER" id="PTHR42812">
    <property type="entry name" value="BETA-XYLOSIDASE"/>
    <property type="match status" value="1"/>
</dbReference>
<evidence type="ECO:0000256" key="1">
    <source>
        <dbReference type="ARBA" id="ARBA00009865"/>
    </source>
</evidence>
<dbReference type="InterPro" id="IPR051795">
    <property type="entry name" value="Glycosyl_Hydrlase_43"/>
</dbReference>
<dbReference type="Pfam" id="PF04616">
    <property type="entry name" value="Glyco_hydro_43"/>
    <property type="match status" value="1"/>
</dbReference>
<dbReference type="InterPro" id="IPR041542">
    <property type="entry name" value="GH43_C2"/>
</dbReference>
<name>A0ABU1MQV1_9SPHN</name>
<dbReference type="Gene3D" id="2.115.10.20">
    <property type="entry name" value="Glycosyl hydrolase domain, family 43"/>
    <property type="match status" value="1"/>
</dbReference>
<evidence type="ECO:0000256" key="4">
    <source>
        <dbReference type="RuleBase" id="RU361187"/>
    </source>
</evidence>
<gene>
    <name evidence="7" type="ORF">J2792_003596</name>
</gene>
<evidence type="ECO:0000256" key="3">
    <source>
        <dbReference type="ARBA" id="ARBA00023295"/>
    </source>
</evidence>
<keyword evidence="5" id="KW-0732">Signal</keyword>
<dbReference type="EC" id="3.2.1.37" evidence="7"/>
<keyword evidence="2 4" id="KW-0378">Hydrolase</keyword>
<organism evidence="7 8">
    <name type="scientific">Novosphingobium capsulatum</name>
    <dbReference type="NCBI Taxonomy" id="13688"/>
    <lineage>
        <taxon>Bacteria</taxon>
        <taxon>Pseudomonadati</taxon>
        <taxon>Pseudomonadota</taxon>
        <taxon>Alphaproteobacteria</taxon>
        <taxon>Sphingomonadales</taxon>
        <taxon>Sphingomonadaceae</taxon>
        <taxon>Novosphingobium</taxon>
    </lineage>
</organism>